<evidence type="ECO:0000256" key="1">
    <source>
        <dbReference type="SAM" id="MobiDB-lite"/>
    </source>
</evidence>
<comment type="caution">
    <text evidence="2">The sequence shown here is derived from an EMBL/GenBank/DDBJ whole genome shotgun (WGS) entry which is preliminary data.</text>
</comment>
<keyword evidence="3" id="KW-1185">Reference proteome</keyword>
<feature type="compositionally biased region" description="Polar residues" evidence="1">
    <location>
        <begin position="71"/>
        <end position="80"/>
    </location>
</feature>
<organism evidence="2 3">
    <name type="scientific">Acaulospora morrowiae</name>
    <dbReference type="NCBI Taxonomy" id="94023"/>
    <lineage>
        <taxon>Eukaryota</taxon>
        <taxon>Fungi</taxon>
        <taxon>Fungi incertae sedis</taxon>
        <taxon>Mucoromycota</taxon>
        <taxon>Glomeromycotina</taxon>
        <taxon>Glomeromycetes</taxon>
        <taxon>Diversisporales</taxon>
        <taxon>Acaulosporaceae</taxon>
        <taxon>Acaulospora</taxon>
    </lineage>
</organism>
<gene>
    <name evidence="2" type="ORF">AMORRO_LOCUS17305</name>
</gene>
<reference evidence="2" key="1">
    <citation type="submission" date="2021-06" db="EMBL/GenBank/DDBJ databases">
        <authorList>
            <person name="Kallberg Y."/>
            <person name="Tangrot J."/>
            <person name="Rosling A."/>
        </authorList>
    </citation>
    <scope>NUCLEOTIDE SEQUENCE</scope>
    <source>
        <strain evidence="2">CL551</strain>
    </source>
</reference>
<dbReference type="EMBL" id="CAJVPV010052586">
    <property type="protein sequence ID" value="CAG8780872.1"/>
    <property type="molecule type" value="Genomic_DNA"/>
</dbReference>
<dbReference type="OrthoDB" id="2369719at2759"/>
<accession>A0A9N9JGU3</accession>
<feature type="non-terminal residue" evidence="2">
    <location>
        <position position="1"/>
    </location>
</feature>
<dbReference type="AlphaFoldDB" id="A0A9N9JGU3"/>
<name>A0A9N9JGU3_9GLOM</name>
<feature type="compositionally biased region" description="Basic and acidic residues" evidence="1">
    <location>
        <begin position="81"/>
        <end position="96"/>
    </location>
</feature>
<feature type="non-terminal residue" evidence="2">
    <location>
        <position position="202"/>
    </location>
</feature>
<evidence type="ECO:0000313" key="2">
    <source>
        <dbReference type="EMBL" id="CAG8780872.1"/>
    </source>
</evidence>
<feature type="region of interest" description="Disordered" evidence="1">
    <location>
        <begin position="71"/>
        <end position="96"/>
    </location>
</feature>
<evidence type="ECO:0000313" key="3">
    <source>
        <dbReference type="Proteomes" id="UP000789342"/>
    </source>
</evidence>
<sequence length="202" mass="23602">GNKQLGLSAEMQELREQRLVNHEEIIEYISKYDKLIEVKEEGAEIREFMESLSEEKRKELYPTVDEFLRSLQNGNGTENQKNIKMEDQDGKREEDQKGINMEDAFIENEDEDLNSFLRESEWTEEDAELIESIKIQPREYRPGFEGRAMPKLVQIFESGSTDKLPKKFKCKLGRRQVNPRANSKIKKYVASYGFQPSPMLDG</sequence>
<proteinExistence type="predicted"/>
<protein>
    <submittedName>
        <fullName evidence="2">15601_t:CDS:1</fullName>
    </submittedName>
</protein>
<dbReference type="Proteomes" id="UP000789342">
    <property type="component" value="Unassembled WGS sequence"/>
</dbReference>